<dbReference type="AlphaFoldDB" id="A0A7Y0L7U6"/>
<name>A0A7Y0L7U6_9FIRM</name>
<evidence type="ECO:0000313" key="2">
    <source>
        <dbReference type="Proteomes" id="UP000533476"/>
    </source>
</evidence>
<proteinExistence type="predicted"/>
<dbReference type="EMBL" id="JABBVZ010000103">
    <property type="protein sequence ID" value="NMP24356.1"/>
    <property type="molecule type" value="Genomic_DNA"/>
</dbReference>
<gene>
    <name evidence="1" type="ORF">HIJ39_18660</name>
</gene>
<keyword evidence="2" id="KW-1185">Reference proteome</keyword>
<accession>A0A7Y0L7U6</accession>
<sequence>MSRTTTKTADVWVRLDAATKAAVELAAAHDGIPVSTWIRNQIVTGLYLEGVAAAPQTIYQGIRHALKRELDGLVEVRTALDGLIAALPDLIALAASVQESDAIREAAIEALEAALGEAFAIDGGVDASWRCDLL</sequence>
<dbReference type="Proteomes" id="UP000533476">
    <property type="component" value="Unassembled WGS sequence"/>
</dbReference>
<comment type="caution">
    <text evidence="1">The sequence shown here is derived from an EMBL/GenBank/DDBJ whole genome shotgun (WGS) entry which is preliminary data.</text>
</comment>
<dbReference type="RefSeq" id="WP_169102413.1">
    <property type="nucleotide sequence ID" value="NZ_JABBVZ010000103.1"/>
</dbReference>
<evidence type="ECO:0000313" key="1">
    <source>
        <dbReference type="EMBL" id="NMP24356.1"/>
    </source>
</evidence>
<protein>
    <submittedName>
        <fullName evidence="1">Uncharacterized protein</fullName>
    </submittedName>
</protein>
<organism evidence="1 2">
    <name type="scientific">Sulfobacillus harzensis</name>
    <dbReference type="NCBI Taxonomy" id="2729629"/>
    <lineage>
        <taxon>Bacteria</taxon>
        <taxon>Bacillati</taxon>
        <taxon>Bacillota</taxon>
        <taxon>Clostridia</taxon>
        <taxon>Eubacteriales</taxon>
        <taxon>Clostridiales Family XVII. Incertae Sedis</taxon>
        <taxon>Sulfobacillus</taxon>
    </lineage>
</organism>
<reference evidence="1 2" key="1">
    <citation type="submission" date="2020-04" db="EMBL/GenBank/DDBJ databases">
        <authorList>
            <person name="Zhang R."/>
            <person name="Schippers A."/>
        </authorList>
    </citation>
    <scope>NUCLEOTIDE SEQUENCE [LARGE SCALE GENOMIC DNA]</scope>
    <source>
        <strain evidence="1 2">DSM 109850</strain>
    </source>
</reference>